<evidence type="ECO:0000256" key="2">
    <source>
        <dbReference type="ARBA" id="ARBA00022475"/>
    </source>
</evidence>
<dbReference type="CDD" id="cd06225">
    <property type="entry name" value="HAMP"/>
    <property type="match status" value="1"/>
</dbReference>
<dbReference type="InterPro" id="IPR004089">
    <property type="entry name" value="MCPsignal_dom"/>
</dbReference>
<evidence type="ECO:0000256" key="1">
    <source>
        <dbReference type="ARBA" id="ARBA00004651"/>
    </source>
</evidence>
<dbReference type="SUPFAM" id="SSF58104">
    <property type="entry name" value="Methyl-accepting chemotaxis protein (MCP) signaling domain"/>
    <property type="match status" value="1"/>
</dbReference>
<comment type="similarity">
    <text evidence="7">Belongs to the methyl-accepting chemotaxis (MCP) protein family.</text>
</comment>
<evidence type="ECO:0000256" key="4">
    <source>
        <dbReference type="ARBA" id="ARBA00022989"/>
    </source>
</evidence>
<dbReference type="Pfam" id="PF00672">
    <property type="entry name" value="HAMP"/>
    <property type="match status" value="1"/>
</dbReference>
<keyword evidence="3 9" id="KW-0812">Transmembrane</keyword>
<dbReference type="CDD" id="cd18774">
    <property type="entry name" value="PDC2_HK_sensor"/>
    <property type="match status" value="1"/>
</dbReference>
<dbReference type="PANTHER" id="PTHR32089:SF112">
    <property type="entry name" value="LYSOZYME-LIKE PROTEIN-RELATED"/>
    <property type="match status" value="1"/>
</dbReference>
<evidence type="ECO:0000256" key="8">
    <source>
        <dbReference type="PROSITE-ProRule" id="PRU00284"/>
    </source>
</evidence>
<evidence type="ECO:0000256" key="9">
    <source>
        <dbReference type="SAM" id="Phobius"/>
    </source>
</evidence>
<evidence type="ECO:0000313" key="13">
    <source>
        <dbReference type="Proteomes" id="UP000315711"/>
    </source>
</evidence>
<gene>
    <name evidence="12" type="ORF">IQ10_01260</name>
</gene>
<dbReference type="GO" id="GO:0005886">
    <property type="term" value="C:plasma membrane"/>
    <property type="evidence" value="ECO:0007669"/>
    <property type="project" value="UniProtKB-SubCell"/>
</dbReference>
<dbReference type="Gene3D" id="1.10.287.950">
    <property type="entry name" value="Methyl-accepting chemotaxis protein"/>
    <property type="match status" value="1"/>
</dbReference>
<dbReference type="InterPro" id="IPR003660">
    <property type="entry name" value="HAMP_dom"/>
</dbReference>
<dbReference type="Proteomes" id="UP000315711">
    <property type="component" value="Unassembled WGS sequence"/>
</dbReference>
<keyword evidence="6 8" id="KW-0807">Transducer</keyword>
<evidence type="ECO:0000259" key="11">
    <source>
        <dbReference type="PROSITE" id="PS50885"/>
    </source>
</evidence>
<dbReference type="SMART" id="SM00304">
    <property type="entry name" value="HAMP"/>
    <property type="match status" value="2"/>
</dbReference>
<dbReference type="CDD" id="cd11386">
    <property type="entry name" value="MCP_signal"/>
    <property type="match status" value="1"/>
</dbReference>
<feature type="transmembrane region" description="Helical" evidence="9">
    <location>
        <begin position="202"/>
        <end position="224"/>
    </location>
</feature>
<dbReference type="Gene3D" id="6.10.340.10">
    <property type="match status" value="1"/>
</dbReference>
<dbReference type="Gene3D" id="3.30.450.20">
    <property type="entry name" value="PAS domain"/>
    <property type="match status" value="1"/>
</dbReference>
<dbReference type="PROSITE" id="PS50111">
    <property type="entry name" value="CHEMOTAXIS_TRANSDUC_2"/>
    <property type="match status" value="1"/>
</dbReference>
<protein>
    <submittedName>
        <fullName evidence="12">Methyl-accepting chemotaxis sensory transducer with TarH sensor</fullName>
    </submittedName>
</protein>
<keyword evidence="5 9" id="KW-0472">Membrane</keyword>
<dbReference type="SUPFAM" id="SSF158472">
    <property type="entry name" value="HAMP domain-like"/>
    <property type="match status" value="1"/>
</dbReference>
<accession>A0A562QME9</accession>
<sequence length="584" mass="63482">MMILNLFNMKIRTKLVLITLLLLIVPSTLIGFISYYTAENSLNELGATSIQNTVYMTIEYIDAVNQEVERGTLSLEEAQEQVKVFILGEMQEDGTRPINENIDLGENGYIFIYDESGTLVAHPNIEGTNLWDTADVDGHYFTQDIIQTAQAGGGFTNYQWGLPDDPDTVAPKIMYNLLDPNWGWIVVGGSYMQDFNADANRILRTIIIVLSISVLIGAVIIYLFSKHISDPLLKVSHQINEIANGNLAVDDTNITQKDEIGELSANVNRMTSELKDMIAKVSDTAEQVAASSEQLTASAEETSKATEQITESIQSVASGAEEQVNSATTAEMSATDISKGMERITDRMESVTNASTVTKEKSESGQNTIQQTIDQMTFINDKTDIIAQVVNQLGSKSTEIGNIVSLITNVAEQTNLLALNAAIEAARAGEHGKGFAVVADEVRKLAEQSSQSANQINQLIQDIQIDIKRSVTSMDEGKRAVQDGITFVNQAGNEFEEISRSINEVTSQIKEVSTAVEQITAGTHSMVSAIKDSSKIAESSAASSQNVAASAQEQNASMEEITAAATTLSNMAEELQESMKKFKL</sequence>
<reference evidence="12 13" key="1">
    <citation type="journal article" date="2015" name="Stand. Genomic Sci.">
        <title>Genomic Encyclopedia of Bacterial and Archaeal Type Strains, Phase III: the genomes of soil and plant-associated and newly described type strains.</title>
        <authorList>
            <person name="Whitman W.B."/>
            <person name="Woyke T."/>
            <person name="Klenk H.P."/>
            <person name="Zhou Y."/>
            <person name="Lilburn T.G."/>
            <person name="Beck B.J."/>
            <person name="De Vos P."/>
            <person name="Vandamme P."/>
            <person name="Eisen J.A."/>
            <person name="Garrity G."/>
            <person name="Hugenholtz P."/>
            <person name="Kyrpides N.C."/>
        </authorList>
    </citation>
    <scope>NUCLEOTIDE SEQUENCE [LARGE SCALE GENOMIC DNA]</scope>
    <source>
        <strain evidence="12 13">CGMCC 1.10116</strain>
    </source>
</reference>
<comment type="subcellular location">
    <subcellularLocation>
        <location evidence="1">Cell membrane</location>
        <topology evidence="1">Multi-pass membrane protein</topology>
    </subcellularLocation>
</comment>
<comment type="caution">
    <text evidence="12">The sequence shown here is derived from an EMBL/GenBank/DDBJ whole genome shotgun (WGS) entry which is preliminary data.</text>
</comment>
<feature type="domain" description="Methyl-accepting transducer" evidence="10">
    <location>
        <begin position="298"/>
        <end position="534"/>
    </location>
</feature>
<dbReference type="Pfam" id="PF00015">
    <property type="entry name" value="MCPsignal"/>
    <property type="match status" value="1"/>
</dbReference>
<dbReference type="SMART" id="SM01049">
    <property type="entry name" value="Cache_2"/>
    <property type="match status" value="1"/>
</dbReference>
<evidence type="ECO:0000256" key="6">
    <source>
        <dbReference type="ARBA" id="ARBA00023224"/>
    </source>
</evidence>
<dbReference type="GO" id="GO:0007165">
    <property type="term" value="P:signal transduction"/>
    <property type="evidence" value="ECO:0007669"/>
    <property type="project" value="UniProtKB-KW"/>
</dbReference>
<dbReference type="EMBL" id="VLKZ01000003">
    <property type="protein sequence ID" value="TWI57931.1"/>
    <property type="molecule type" value="Genomic_DNA"/>
</dbReference>
<keyword evidence="13" id="KW-1185">Reference proteome</keyword>
<dbReference type="SMART" id="SM00283">
    <property type="entry name" value="MA"/>
    <property type="match status" value="1"/>
</dbReference>
<evidence type="ECO:0000256" key="5">
    <source>
        <dbReference type="ARBA" id="ARBA00023136"/>
    </source>
</evidence>
<evidence type="ECO:0000256" key="7">
    <source>
        <dbReference type="ARBA" id="ARBA00029447"/>
    </source>
</evidence>
<keyword evidence="4 9" id="KW-1133">Transmembrane helix</keyword>
<keyword evidence="2" id="KW-1003">Cell membrane</keyword>
<evidence type="ECO:0000259" key="10">
    <source>
        <dbReference type="PROSITE" id="PS50111"/>
    </source>
</evidence>
<name>A0A562QME9_9BACI</name>
<dbReference type="AlphaFoldDB" id="A0A562QME9"/>
<dbReference type="InterPro" id="IPR033480">
    <property type="entry name" value="sCache_2"/>
</dbReference>
<evidence type="ECO:0000313" key="12">
    <source>
        <dbReference type="EMBL" id="TWI57931.1"/>
    </source>
</evidence>
<proteinExistence type="inferred from homology"/>
<evidence type="ECO:0000256" key="3">
    <source>
        <dbReference type="ARBA" id="ARBA00022692"/>
    </source>
</evidence>
<dbReference type="PANTHER" id="PTHR32089">
    <property type="entry name" value="METHYL-ACCEPTING CHEMOTAXIS PROTEIN MCPB"/>
    <property type="match status" value="1"/>
</dbReference>
<dbReference type="PROSITE" id="PS50885">
    <property type="entry name" value="HAMP"/>
    <property type="match status" value="1"/>
</dbReference>
<organism evidence="12 13">
    <name type="scientific">Halalkalibacter nanhaiisediminis</name>
    <dbReference type="NCBI Taxonomy" id="688079"/>
    <lineage>
        <taxon>Bacteria</taxon>
        <taxon>Bacillati</taxon>
        <taxon>Bacillota</taxon>
        <taxon>Bacilli</taxon>
        <taxon>Bacillales</taxon>
        <taxon>Bacillaceae</taxon>
        <taxon>Halalkalibacter</taxon>
    </lineage>
</organism>
<dbReference type="Pfam" id="PF17200">
    <property type="entry name" value="sCache_2"/>
    <property type="match status" value="1"/>
</dbReference>
<feature type="domain" description="HAMP" evidence="11">
    <location>
        <begin position="226"/>
        <end position="279"/>
    </location>
</feature>